<name>A0A932GP83_UNCTE</name>
<dbReference type="EMBL" id="JACPSX010000107">
    <property type="protein sequence ID" value="MBI3014624.1"/>
    <property type="molecule type" value="Genomic_DNA"/>
</dbReference>
<protein>
    <submittedName>
        <fullName evidence="1">Uncharacterized protein</fullName>
    </submittedName>
</protein>
<reference evidence="1" key="1">
    <citation type="submission" date="2020-07" db="EMBL/GenBank/DDBJ databases">
        <title>Huge and variable diversity of episymbiotic CPR bacteria and DPANN archaea in groundwater ecosystems.</title>
        <authorList>
            <person name="He C.Y."/>
            <person name="Keren R."/>
            <person name="Whittaker M."/>
            <person name="Farag I.F."/>
            <person name="Doudna J."/>
            <person name="Cate J.H.D."/>
            <person name="Banfield J.F."/>
        </authorList>
    </citation>
    <scope>NUCLEOTIDE SEQUENCE</scope>
    <source>
        <strain evidence="1">NC_groundwater_717_Ag_S-0.2um_59_8</strain>
    </source>
</reference>
<dbReference type="Proteomes" id="UP000741360">
    <property type="component" value="Unassembled WGS sequence"/>
</dbReference>
<dbReference type="AlphaFoldDB" id="A0A932GP83"/>
<proteinExistence type="predicted"/>
<sequence>MNVVAMGGNLIGLPVNGSAVSFETADVGLILAAASGLARSLAVGGELALAVTVVTAVCEEQHAKRDKRTSVATFAEVRSRGRSFLGICQDQILIFTCEEQRFEVSLHLVNLIESCRSFRGPDYWRIKLIDGSVYRAERLSNQSLAFVSVAGRQAVRTVETRKRVKSLFLGLQTRTIVSQRPVSYLVIEGAIPEDVLALKRRLEHVLVQNAERIVAVMGKESMNRFFQL</sequence>
<evidence type="ECO:0000313" key="2">
    <source>
        <dbReference type="Proteomes" id="UP000741360"/>
    </source>
</evidence>
<evidence type="ECO:0000313" key="1">
    <source>
        <dbReference type="EMBL" id="MBI3014624.1"/>
    </source>
</evidence>
<accession>A0A932GP83</accession>
<comment type="caution">
    <text evidence="1">The sequence shown here is derived from an EMBL/GenBank/DDBJ whole genome shotgun (WGS) entry which is preliminary data.</text>
</comment>
<gene>
    <name evidence="1" type="ORF">HYY65_06110</name>
</gene>
<organism evidence="1 2">
    <name type="scientific">Tectimicrobiota bacterium</name>
    <dbReference type="NCBI Taxonomy" id="2528274"/>
    <lineage>
        <taxon>Bacteria</taxon>
        <taxon>Pseudomonadati</taxon>
        <taxon>Nitrospinota/Tectimicrobiota group</taxon>
        <taxon>Candidatus Tectimicrobiota</taxon>
    </lineage>
</organism>